<evidence type="ECO:0000313" key="1">
    <source>
        <dbReference type="EMBL" id="KAF9591205.1"/>
    </source>
</evidence>
<reference evidence="1 2" key="1">
    <citation type="submission" date="2020-10" db="EMBL/GenBank/DDBJ databases">
        <title>The Coptis chinensis genome and diversification of protoberbering-type alkaloids.</title>
        <authorList>
            <person name="Wang B."/>
            <person name="Shu S."/>
            <person name="Song C."/>
            <person name="Liu Y."/>
        </authorList>
    </citation>
    <scope>NUCLEOTIDE SEQUENCE [LARGE SCALE GENOMIC DNA]</scope>
    <source>
        <strain evidence="1">HL-2020</strain>
        <tissue evidence="1">Leaf</tissue>
    </source>
</reference>
<protein>
    <submittedName>
        <fullName evidence="1">Uncharacterized protein</fullName>
    </submittedName>
</protein>
<sequence length="183" mass="21105">MIITLWKHQARGTISHGGISNMGSRESSVNWTKFSLTLNGVRNNQAGVIRQFAGLVLIIVLSLGGRNMCLNQETHHFDSLRCGPSHPGFLKLVEKSWAEPLYGHSMFVLCQKLKRLKRRLEQWNKHDFGHLSTKIKEETIKLEENQFMIEQNSNDEQLSMEMVEQGSVVEALLQQEEQFWKQK</sequence>
<comment type="caution">
    <text evidence="1">The sequence shown here is derived from an EMBL/GenBank/DDBJ whole genome shotgun (WGS) entry which is preliminary data.</text>
</comment>
<dbReference type="EMBL" id="JADFTS010000008">
    <property type="protein sequence ID" value="KAF9591205.1"/>
    <property type="molecule type" value="Genomic_DNA"/>
</dbReference>
<organism evidence="1 2">
    <name type="scientific">Coptis chinensis</name>
    <dbReference type="NCBI Taxonomy" id="261450"/>
    <lineage>
        <taxon>Eukaryota</taxon>
        <taxon>Viridiplantae</taxon>
        <taxon>Streptophyta</taxon>
        <taxon>Embryophyta</taxon>
        <taxon>Tracheophyta</taxon>
        <taxon>Spermatophyta</taxon>
        <taxon>Magnoliopsida</taxon>
        <taxon>Ranunculales</taxon>
        <taxon>Ranunculaceae</taxon>
        <taxon>Coptidoideae</taxon>
        <taxon>Coptis</taxon>
    </lineage>
</organism>
<gene>
    <name evidence="1" type="ORF">IFM89_002860</name>
</gene>
<accession>A0A835LE30</accession>
<keyword evidence="2" id="KW-1185">Reference proteome</keyword>
<proteinExistence type="predicted"/>
<dbReference type="Proteomes" id="UP000631114">
    <property type="component" value="Unassembled WGS sequence"/>
</dbReference>
<name>A0A835LE30_9MAGN</name>
<dbReference type="AlphaFoldDB" id="A0A835LE30"/>
<evidence type="ECO:0000313" key="2">
    <source>
        <dbReference type="Proteomes" id="UP000631114"/>
    </source>
</evidence>